<dbReference type="InterPro" id="IPR020806">
    <property type="entry name" value="PKS_PP-bd"/>
</dbReference>
<dbReference type="GO" id="GO:0006633">
    <property type="term" value="P:fatty acid biosynthetic process"/>
    <property type="evidence" value="ECO:0007669"/>
    <property type="project" value="InterPro"/>
</dbReference>
<dbReference type="InterPro" id="IPR013968">
    <property type="entry name" value="PKS_KR"/>
</dbReference>
<keyword evidence="4" id="KW-0677">Repeat</keyword>
<evidence type="ECO:0000256" key="7">
    <source>
        <dbReference type="PROSITE-ProRule" id="PRU01363"/>
    </source>
</evidence>
<dbReference type="Gene3D" id="3.40.47.10">
    <property type="match status" value="1"/>
</dbReference>
<dbReference type="CDD" id="cd08956">
    <property type="entry name" value="KR_3_FAS_SDR_x"/>
    <property type="match status" value="1"/>
</dbReference>
<dbReference type="PROSITE" id="PS50075">
    <property type="entry name" value="CARRIER"/>
    <property type="match status" value="1"/>
</dbReference>
<evidence type="ECO:0000259" key="12">
    <source>
        <dbReference type="PROSITE" id="PS52019"/>
    </source>
</evidence>
<dbReference type="Proteomes" id="UP000295444">
    <property type="component" value="Unassembled WGS sequence"/>
</dbReference>
<dbReference type="SUPFAM" id="SSF53901">
    <property type="entry name" value="Thiolase-like"/>
    <property type="match status" value="1"/>
</dbReference>
<dbReference type="InterPro" id="IPR050091">
    <property type="entry name" value="PKS_NRPS_Biosynth_Enz"/>
</dbReference>
<dbReference type="InterPro" id="IPR014043">
    <property type="entry name" value="Acyl_transferase_dom"/>
</dbReference>
<dbReference type="Pfam" id="PF00109">
    <property type="entry name" value="ketoacyl-synt"/>
    <property type="match status" value="1"/>
</dbReference>
<dbReference type="Pfam" id="PF16197">
    <property type="entry name" value="KAsynt_C_assoc"/>
    <property type="match status" value="1"/>
</dbReference>
<dbReference type="SMART" id="SM00822">
    <property type="entry name" value="PKS_KR"/>
    <property type="match status" value="1"/>
</dbReference>
<gene>
    <name evidence="13" type="ORF">EV186_102321</name>
</gene>
<dbReference type="GO" id="GO:0004315">
    <property type="term" value="F:3-oxoacyl-[acyl-carrier-protein] synthase activity"/>
    <property type="evidence" value="ECO:0007669"/>
    <property type="project" value="InterPro"/>
</dbReference>
<feature type="active site" description="Proton acceptor; for dehydratase activity" evidence="7">
    <location>
        <position position="974"/>
    </location>
</feature>
<dbReference type="InterPro" id="IPR016039">
    <property type="entry name" value="Thiolase-like"/>
</dbReference>
<dbReference type="FunFam" id="1.10.1200.10:FF:000007">
    <property type="entry name" value="Probable polyketide synthase pks17"/>
    <property type="match status" value="1"/>
</dbReference>
<dbReference type="InterPro" id="IPR009081">
    <property type="entry name" value="PP-bd_ACP"/>
</dbReference>
<dbReference type="Gene3D" id="3.40.366.10">
    <property type="entry name" value="Malonyl-Coenzyme A Acyl Carrier Protein, domain 2"/>
    <property type="match status" value="1"/>
</dbReference>
<dbReference type="PANTHER" id="PTHR43775">
    <property type="entry name" value="FATTY ACID SYNTHASE"/>
    <property type="match status" value="1"/>
</dbReference>
<dbReference type="SMART" id="SM00823">
    <property type="entry name" value="PKS_PP"/>
    <property type="match status" value="1"/>
</dbReference>
<feature type="region of interest" description="N-terminal hotdog fold" evidence="7">
    <location>
        <begin position="942"/>
        <end position="1062"/>
    </location>
</feature>
<dbReference type="SUPFAM" id="SSF52151">
    <property type="entry name" value="FabD/lysophospholipase-like"/>
    <property type="match status" value="1"/>
</dbReference>
<dbReference type="Pfam" id="PF00550">
    <property type="entry name" value="PP-binding"/>
    <property type="match status" value="1"/>
</dbReference>
<name>A0A4R6SG16_LABRH</name>
<dbReference type="InterPro" id="IPR014030">
    <property type="entry name" value="Ketoacyl_synth_N"/>
</dbReference>
<organism evidence="13 14">
    <name type="scientific">Labedaea rhizosphaerae</name>
    <dbReference type="NCBI Taxonomy" id="598644"/>
    <lineage>
        <taxon>Bacteria</taxon>
        <taxon>Bacillati</taxon>
        <taxon>Actinomycetota</taxon>
        <taxon>Actinomycetes</taxon>
        <taxon>Pseudonocardiales</taxon>
        <taxon>Pseudonocardiaceae</taxon>
        <taxon>Labedaea</taxon>
    </lineage>
</organism>
<dbReference type="Gene3D" id="1.10.1200.10">
    <property type="entry name" value="ACP-like"/>
    <property type="match status" value="1"/>
</dbReference>
<keyword evidence="14" id="KW-1185">Reference proteome</keyword>
<dbReference type="SMART" id="SM00825">
    <property type="entry name" value="PKS_KS"/>
    <property type="match status" value="1"/>
</dbReference>
<dbReference type="Pfam" id="PF14765">
    <property type="entry name" value="PS-DH"/>
    <property type="match status" value="1"/>
</dbReference>
<keyword evidence="1" id="KW-0596">Phosphopantetheine</keyword>
<evidence type="ECO:0000256" key="5">
    <source>
        <dbReference type="ARBA" id="ARBA00023268"/>
    </source>
</evidence>
<keyword evidence="3 13" id="KW-0808">Transferase</keyword>
<evidence type="ECO:0000256" key="3">
    <source>
        <dbReference type="ARBA" id="ARBA00022679"/>
    </source>
</evidence>
<dbReference type="InterPro" id="IPR020807">
    <property type="entry name" value="PKS_DH"/>
</dbReference>
<evidence type="ECO:0000313" key="14">
    <source>
        <dbReference type="Proteomes" id="UP000295444"/>
    </source>
</evidence>
<feature type="domain" description="PKS/mFAS DH" evidence="12">
    <location>
        <begin position="942"/>
        <end position="1210"/>
    </location>
</feature>
<dbReference type="FunFam" id="3.40.47.10:FF:000019">
    <property type="entry name" value="Polyketide synthase type I"/>
    <property type="match status" value="1"/>
</dbReference>
<dbReference type="InterPro" id="IPR055123">
    <property type="entry name" value="SpnB-like_Rossmann"/>
</dbReference>
<dbReference type="Pfam" id="PF08659">
    <property type="entry name" value="KR"/>
    <property type="match status" value="1"/>
</dbReference>
<dbReference type="PROSITE" id="PS00606">
    <property type="entry name" value="KS3_1"/>
    <property type="match status" value="1"/>
</dbReference>
<dbReference type="InterPro" id="IPR042104">
    <property type="entry name" value="PKS_dehydratase_sf"/>
</dbReference>
<dbReference type="InterPro" id="IPR014031">
    <property type="entry name" value="Ketoacyl_synth_C"/>
</dbReference>
<dbReference type="PROSITE" id="PS52019">
    <property type="entry name" value="PKS_MFAS_DH"/>
    <property type="match status" value="1"/>
</dbReference>
<comment type="caution">
    <text evidence="13">The sequence shown here is derived from an EMBL/GenBank/DDBJ whole genome shotgun (WGS) entry which is preliminary data.</text>
</comment>
<evidence type="ECO:0000256" key="9">
    <source>
        <dbReference type="SAM" id="MobiDB-lite"/>
    </source>
</evidence>
<accession>A0A4R6SG16</accession>
<reference evidence="13 14" key="1">
    <citation type="submission" date="2019-03" db="EMBL/GenBank/DDBJ databases">
        <title>Genomic Encyclopedia of Type Strains, Phase IV (KMG-IV): sequencing the most valuable type-strain genomes for metagenomic binning, comparative biology and taxonomic classification.</title>
        <authorList>
            <person name="Goeker M."/>
        </authorList>
    </citation>
    <scope>NUCLEOTIDE SEQUENCE [LARGE SCALE GENOMIC DNA]</scope>
    <source>
        <strain evidence="13 14">DSM 45361</strain>
    </source>
</reference>
<dbReference type="InterPro" id="IPR032821">
    <property type="entry name" value="PKS_assoc"/>
</dbReference>
<dbReference type="SUPFAM" id="SSF55048">
    <property type="entry name" value="Probable ACP-binding domain of malonyl-CoA ACP transacylase"/>
    <property type="match status" value="1"/>
</dbReference>
<dbReference type="SUPFAM" id="SSF47336">
    <property type="entry name" value="ACP-like"/>
    <property type="match status" value="1"/>
</dbReference>
<dbReference type="GO" id="GO:0031177">
    <property type="term" value="F:phosphopantetheine binding"/>
    <property type="evidence" value="ECO:0007669"/>
    <property type="project" value="InterPro"/>
</dbReference>
<dbReference type="InterPro" id="IPR049551">
    <property type="entry name" value="PKS_DH_C"/>
</dbReference>
<feature type="region of interest" description="C-terminal hotdog fold" evidence="7">
    <location>
        <begin position="1077"/>
        <end position="1210"/>
    </location>
</feature>
<evidence type="ECO:0000259" key="10">
    <source>
        <dbReference type="PROSITE" id="PS50075"/>
    </source>
</evidence>
<feature type="coiled-coil region" evidence="8">
    <location>
        <begin position="4"/>
        <end position="38"/>
    </location>
</feature>
<dbReference type="InterPro" id="IPR016036">
    <property type="entry name" value="Malonyl_transacylase_ACP-bd"/>
</dbReference>
<dbReference type="SMART" id="SM00826">
    <property type="entry name" value="PKS_DH"/>
    <property type="match status" value="1"/>
</dbReference>
<dbReference type="InterPro" id="IPR049552">
    <property type="entry name" value="PKS_DH_N"/>
</dbReference>
<dbReference type="Pfam" id="PF22953">
    <property type="entry name" value="SpnB_Rossmann"/>
    <property type="match status" value="1"/>
</dbReference>
<feature type="active site" description="Proton donor; for dehydratase activity" evidence="7">
    <location>
        <position position="1136"/>
    </location>
</feature>
<dbReference type="PROSITE" id="PS00012">
    <property type="entry name" value="PHOSPHOPANTETHEINE"/>
    <property type="match status" value="1"/>
</dbReference>
<evidence type="ECO:0000256" key="6">
    <source>
        <dbReference type="ARBA" id="ARBA00023315"/>
    </source>
</evidence>
<dbReference type="Gene3D" id="3.30.70.3290">
    <property type="match status" value="1"/>
</dbReference>
<evidence type="ECO:0000256" key="8">
    <source>
        <dbReference type="SAM" id="Coils"/>
    </source>
</evidence>
<proteinExistence type="predicted"/>
<dbReference type="Pfam" id="PF00698">
    <property type="entry name" value="Acyl_transf_1"/>
    <property type="match status" value="1"/>
</dbReference>
<dbReference type="Gene3D" id="3.40.50.720">
    <property type="entry name" value="NAD(P)-binding Rossmann-like Domain"/>
    <property type="match status" value="1"/>
</dbReference>
<dbReference type="InterPro" id="IPR001227">
    <property type="entry name" value="Ac_transferase_dom_sf"/>
</dbReference>
<feature type="domain" description="Ketosynthase family 3 (KS3)" evidence="11">
    <location>
        <begin position="40"/>
        <end position="467"/>
    </location>
</feature>
<dbReference type="InterPro" id="IPR036291">
    <property type="entry name" value="NAD(P)-bd_dom_sf"/>
</dbReference>
<dbReference type="SMART" id="SM00827">
    <property type="entry name" value="PKS_AT"/>
    <property type="match status" value="1"/>
</dbReference>
<feature type="domain" description="Carrier" evidence="10">
    <location>
        <begin position="1673"/>
        <end position="1748"/>
    </location>
</feature>
<protein>
    <submittedName>
        <fullName evidence="13">Acyl transferase domain-containing protein</fullName>
    </submittedName>
</protein>
<evidence type="ECO:0000259" key="11">
    <source>
        <dbReference type="PROSITE" id="PS52004"/>
    </source>
</evidence>
<evidence type="ECO:0000313" key="13">
    <source>
        <dbReference type="EMBL" id="TDQ00460.1"/>
    </source>
</evidence>
<keyword evidence="6" id="KW-0012">Acyltransferase</keyword>
<dbReference type="SUPFAM" id="SSF51735">
    <property type="entry name" value="NAD(P)-binding Rossmann-fold domains"/>
    <property type="match status" value="2"/>
</dbReference>
<dbReference type="Gene3D" id="3.10.129.110">
    <property type="entry name" value="Polyketide synthase dehydratase"/>
    <property type="match status" value="1"/>
</dbReference>
<dbReference type="InterPro" id="IPR016035">
    <property type="entry name" value="Acyl_Trfase/lysoPLipase"/>
</dbReference>
<evidence type="ECO:0000256" key="2">
    <source>
        <dbReference type="ARBA" id="ARBA00022553"/>
    </source>
</evidence>
<dbReference type="InterPro" id="IPR049900">
    <property type="entry name" value="PKS_mFAS_DH"/>
</dbReference>
<keyword evidence="5" id="KW-0511">Multifunctional enzyme</keyword>
<dbReference type="Pfam" id="PF02801">
    <property type="entry name" value="Ketoacyl-synt_C"/>
    <property type="match status" value="1"/>
</dbReference>
<dbReference type="InterPro" id="IPR036736">
    <property type="entry name" value="ACP-like_sf"/>
</dbReference>
<evidence type="ECO:0000256" key="1">
    <source>
        <dbReference type="ARBA" id="ARBA00022450"/>
    </source>
</evidence>
<dbReference type="PANTHER" id="PTHR43775:SF51">
    <property type="entry name" value="INACTIVE PHENOLPHTHIOCEROL SYNTHESIS POLYKETIDE SYNTHASE TYPE I PKS1-RELATED"/>
    <property type="match status" value="1"/>
</dbReference>
<sequence>MATEEELRSYLKRATQELATARSRATEAESRLADAELAQHEPIAVVGIGCRFPGGVTSPEQLWDVVSRGVDAIGEFPTDRGWNLEELYDPDPDSVGHTYMRNGGFLYDAADFDAEFFGMSPGAAATADPQHRLFLESSWTALERAGIDPASLRGSRTGVYAGAMYNDYSTRFIGSMPPDHEGTVLYSGSACVLCGRVAYSLGLEGPAVSVDTACSSSLVAVHMAANALRRGECSLALAGGVTVMATPDIIVEFSRQRVLSPDGQTRPFAADATGAVWSEGVGVLALERLSDAVRNGHRVQAVIRGSAVNQDGRSNGMAAPSAPAQERVIWQALADAWLDARDVHAVEAHGTGTPLGDPIEASALAATYGRGRTSDDPLWIGSCKSNFGHTQAAAGMAGLIKMIMAMQHGELPPQRFAEHPSTDIDWESSGLRLIAERRPWPEHSGPARAGVSSFGMGGTNAHVIVEQAPAPAEPEPVPDYDGPLAWVVSAGNPDSLRGQLSRLRDAVAAEPSVAPVDVARALVTTRSSLAHRAVVLGADRDELLAAVEDHLAGRPTDAVVTGFAKEARDKGKLAFLFTGQGGQRHGMGRELYAAYPVFAEAFDKVCAKLDQYLDRPLREVMWAEDDSADAALLHQTGYTQPAMFAFEVAATALLASFGVTPTHVAGHSIGEYAAAHLAGVFTLTDAARLITARARLMQAIEDRGVMVAVEATPEEVAPTLAEHAGLVDIAAVNGPTSVVISGAEQACLAVAAHWKQAGRRTSKLTTSHAFHSPLMEPMLDAFDAELTEVTFTQPRLPYAANLPDAGDGAELSWTNPAYWRAHVRHAVMFRDTLRQLADQGVERYLEVGPDAVLAVMVPHCVDGRPTVVALQRRKVAETTAFTTCLAKASVTGVGVDWPALFGPGAGPAVALPTYAFDRKRYWIDATHRGSDVASVGQRALDHPLLGASVELGDDGGFVLTGRISAAGLPWLTDHQVGGAVVVPGTAVLEAVLVAGAQAGFDEVAELMFEAPLLLSPGGELALQVVVERGAAEGRKFQVYSRTGDEGWTRSASGSFAAAGPDKAADTDWARSWPPAGASEVDVDGGYVELETIGYQYGPAFRAVSAVWRRDDELFAELTAPDDLALSGFGIHPALLDAAFHPLLLTAEAGELRLPFVFQGSRLRASGAAALRVRLTTSGDATTVTAADADGQLVFGIDAVRTRAVPAAALAAMAGGGAPELGAVDWVPADATDGGEPLRWLTVESTVDGLDDIVSAAPDCVVIGLRPHGSSVTDDLRELTVRTLSAVQGWLADERFTDSRLVLVTSGAFDESGTGPVVAGPVWGMVRAVQAEHPGRFVLLDAPAGFGDWHLLTAAVRAGESQLLVRAGQVLVPRVARRRPDPAAEPWTAPESGTVLVTGGTGGLGALVARKLVTGHGVRSLVLVSRRGPAAEGATELVEELESLGASVRVAAGDVSEKDALAAVLADIPAERPLCGVVHAAGVLADATVDGLTADRVVATLGPKALAAWHLHELTADLPVSLFVLFSSLAGVVGNPGQGAYAAANAAVDGVAAHRHGLGLPAVSIAWGLWDTATGMSGKLSDTDVARLARSGVAALSVEQGLAVFDTALTSPLSLVVAANWNTAGLRGRADAGALPSILRGLVPVRAAASGESAARRSALAARLAEMPEAEARRTVTDLVRGHVAAVLAKSSPDLVDIDLEFSDLGFDSLSAVELRNRLDAVAGLQLPSTLAFDHPTVARLAEHLRTLLTPAKPSPQDQLRAALDDIDGILGQQDEDGRAALLTFLRGAVGRFVDPEPVRLTAGLLDQVSTASDEEIFALIDNKA</sequence>
<dbReference type="PROSITE" id="PS52004">
    <property type="entry name" value="KS3_2"/>
    <property type="match status" value="1"/>
</dbReference>
<dbReference type="GO" id="GO:0004312">
    <property type="term" value="F:fatty acid synthase activity"/>
    <property type="evidence" value="ECO:0007669"/>
    <property type="project" value="TreeGrafter"/>
</dbReference>
<dbReference type="CDD" id="cd00833">
    <property type="entry name" value="PKS"/>
    <property type="match status" value="1"/>
</dbReference>
<dbReference type="InterPro" id="IPR006162">
    <property type="entry name" value="Ppantetheine_attach_site"/>
</dbReference>
<keyword evidence="8" id="KW-0175">Coiled coil</keyword>
<evidence type="ECO:0000256" key="4">
    <source>
        <dbReference type="ARBA" id="ARBA00022737"/>
    </source>
</evidence>
<dbReference type="RefSeq" id="WP_133849175.1">
    <property type="nucleotide sequence ID" value="NZ_SNXZ01000002.1"/>
</dbReference>
<keyword evidence="2" id="KW-0597">Phosphoprotein</keyword>
<dbReference type="InterPro" id="IPR057326">
    <property type="entry name" value="KR_dom"/>
</dbReference>
<dbReference type="OrthoDB" id="9778690at2"/>
<feature type="region of interest" description="Disordered" evidence="9">
    <location>
        <begin position="1046"/>
        <end position="1068"/>
    </location>
</feature>
<dbReference type="SMART" id="SM01294">
    <property type="entry name" value="PKS_PP_betabranch"/>
    <property type="match status" value="1"/>
</dbReference>
<dbReference type="EMBL" id="SNXZ01000002">
    <property type="protein sequence ID" value="TDQ00460.1"/>
    <property type="molecule type" value="Genomic_DNA"/>
</dbReference>
<dbReference type="InterPro" id="IPR020841">
    <property type="entry name" value="PKS_Beta-ketoAc_synthase_dom"/>
</dbReference>
<dbReference type="InterPro" id="IPR018201">
    <property type="entry name" value="Ketoacyl_synth_AS"/>
</dbReference>
<dbReference type="Pfam" id="PF21089">
    <property type="entry name" value="PKS_DH_N"/>
    <property type="match status" value="1"/>
</dbReference>